<feature type="transmembrane region" description="Helical" evidence="6">
    <location>
        <begin position="349"/>
        <end position="377"/>
    </location>
</feature>
<evidence type="ECO:0000256" key="1">
    <source>
        <dbReference type="ARBA" id="ARBA00004141"/>
    </source>
</evidence>
<feature type="transmembrane region" description="Helical" evidence="6">
    <location>
        <begin position="461"/>
        <end position="484"/>
    </location>
</feature>
<protein>
    <submittedName>
        <fullName evidence="7">Unannotated protein</fullName>
    </submittedName>
</protein>
<organism evidence="7">
    <name type="scientific">freshwater metagenome</name>
    <dbReference type="NCBI Taxonomy" id="449393"/>
    <lineage>
        <taxon>unclassified sequences</taxon>
        <taxon>metagenomes</taxon>
        <taxon>ecological metagenomes</taxon>
    </lineage>
</organism>
<feature type="transmembrane region" description="Helical" evidence="6">
    <location>
        <begin position="653"/>
        <end position="675"/>
    </location>
</feature>
<feature type="transmembrane region" description="Helical" evidence="6">
    <location>
        <begin position="312"/>
        <end position="337"/>
    </location>
</feature>
<evidence type="ECO:0000256" key="2">
    <source>
        <dbReference type="ARBA" id="ARBA00008974"/>
    </source>
</evidence>
<dbReference type="EMBL" id="CAEZXL010000060">
    <property type="protein sequence ID" value="CAB4684699.1"/>
    <property type="molecule type" value="Genomic_DNA"/>
</dbReference>
<feature type="transmembrane region" description="Helical" evidence="6">
    <location>
        <begin position="612"/>
        <end position="633"/>
    </location>
</feature>
<feature type="transmembrane region" description="Helical" evidence="6">
    <location>
        <begin position="540"/>
        <end position="561"/>
    </location>
</feature>
<evidence type="ECO:0000256" key="5">
    <source>
        <dbReference type="ARBA" id="ARBA00023136"/>
    </source>
</evidence>
<evidence type="ECO:0000256" key="6">
    <source>
        <dbReference type="SAM" id="Phobius"/>
    </source>
</evidence>
<reference evidence="7" key="1">
    <citation type="submission" date="2020-05" db="EMBL/GenBank/DDBJ databases">
        <authorList>
            <person name="Chiriac C."/>
            <person name="Salcher M."/>
            <person name="Ghai R."/>
            <person name="Kavagutti S V."/>
        </authorList>
    </citation>
    <scope>NUCLEOTIDE SEQUENCE</scope>
</reference>
<dbReference type="Gene3D" id="1.10.4160.10">
    <property type="entry name" value="Hydantoin permease"/>
    <property type="match status" value="1"/>
</dbReference>
<name>A0A6J6NEL5_9ZZZZ</name>
<dbReference type="AlphaFoldDB" id="A0A6J6NEL5"/>
<feature type="transmembrane region" description="Helical" evidence="6">
    <location>
        <begin position="389"/>
        <end position="408"/>
    </location>
</feature>
<sequence>MESSYQPPVRKSLSDEELAARVNLATSSHSGIEAVMVLLVAQEQLRAQEDAELAQWVTQMENEGSPEALKALENYRRSSSGATPIEETLVEPVTDAHLEEVPPVEEPVVAESIEAVEEETDSKPFSWFTRTKDVPVEEEPVVEEVLVEESVVEEPVVVEVVVDEPVVDEVVVEEPTATGLHPEGTESEDSFDQLLAAASAEEELTALEDLKEKLSAQEELPSNVTIPSDEHRDRKPLSQMFLWLGASATLLPIGLVTALFGFGLSATAIVIDLVVGYFLAGAIIGIAALAGKRSGLPTAVISRAVFGVWGNSIPLTVLFVSRAAITALVLSAFTFLLNGLDNRIPAFDSVLYSAVGINLTVGLLVQISLLALVGVLTFAKGFAGRITQLMLSVMAVVLIVESFMGLPFGKMSLSAPGQLGVLSKESVAGVALVVMASLTLWVAIAPNLSKSIPMKHRGFKVFTFVLAANFLVPTAISAVVLLWLGNSATGVIESVAALPSWSSGALVTGVVLSLVYVTLLNLKTASLDLVALVRLKTNALATMLSFVSVVAILVLFAQQPASQSLEYLVNVFVLVAALTSGWIGMFVADVSLRKIAYHELSLTRSYGFYKKFNWLSVGIWILGLVAAVSLIPVNLLGMSFFGFALPLIGMDANLGSAAIGFGLTVLFAVLLTVATRIPQIRKQEKEVLAVESRREQLNDIFVGQE</sequence>
<proteinExistence type="inferred from homology"/>
<dbReference type="InterPro" id="IPR001248">
    <property type="entry name" value="Pur-cyt_permease"/>
</dbReference>
<gene>
    <name evidence="7" type="ORF">UFOPK2373_00465</name>
</gene>
<feature type="transmembrane region" description="Helical" evidence="6">
    <location>
        <begin position="567"/>
        <end position="592"/>
    </location>
</feature>
<dbReference type="GO" id="GO:0016020">
    <property type="term" value="C:membrane"/>
    <property type="evidence" value="ECO:0007669"/>
    <property type="project" value="UniProtKB-SubCell"/>
</dbReference>
<keyword evidence="5 6" id="KW-0472">Membrane</keyword>
<feature type="transmembrane region" description="Helical" evidence="6">
    <location>
        <begin position="496"/>
        <end position="519"/>
    </location>
</feature>
<accession>A0A6J6NEL5</accession>
<dbReference type="Pfam" id="PF02133">
    <property type="entry name" value="Transp_cyt_pur"/>
    <property type="match status" value="1"/>
</dbReference>
<keyword evidence="4 6" id="KW-1133">Transmembrane helix</keyword>
<comment type="subcellular location">
    <subcellularLocation>
        <location evidence="1">Membrane</location>
        <topology evidence="1">Multi-pass membrane protein</topology>
    </subcellularLocation>
</comment>
<dbReference type="GO" id="GO:0022857">
    <property type="term" value="F:transmembrane transporter activity"/>
    <property type="evidence" value="ECO:0007669"/>
    <property type="project" value="InterPro"/>
</dbReference>
<comment type="similarity">
    <text evidence="2">Belongs to the purine-cytosine permease (2.A.39) family.</text>
</comment>
<evidence type="ECO:0000256" key="4">
    <source>
        <dbReference type="ARBA" id="ARBA00022989"/>
    </source>
</evidence>
<feature type="transmembrane region" description="Helical" evidence="6">
    <location>
        <begin position="268"/>
        <end position="291"/>
    </location>
</feature>
<evidence type="ECO:0000313" key="7">
    <source>
        <dbReference type="EMBL" id="CAB4684699.1"/>
    </source>
</evidence>
<keyword evidence="3 6" id="KW-0812">Transmembrane</keyword>
<feature type="transmembrane region" description="Helical" evidence="6">
    <location>
        <begin position="428"/>
        <end position="449"/>
    </location>
</feature>
<evidence type="ECO:0000256" key="3">
    <source>
        <dbReference type="ARBA" id="ARBA00022692"/>
    </source>
</evidence>
<feature type="transmembrane region" description="Helical" evidence="6">
    <location>
        <begin position="241"/>
        <end position="262"/>
    </location>
</feature>